<evidence type="ECO:0000256" key="9">
    <source>
        <dbReference type="ARBA" id="ARBA00022989"/>
    </source>
</evidence>
<keyword evidence="6" id="KW-0256">Endoplasmic reticulum</keyword>
<evidence type="ECO:0000256" key="6">
    <source>
        <dbReference type="ARBA" id="ARBA00022824"/>
    </source>
</evidence>
<name>A0A7R9IM63_9NEOP</name>
<sequence length="203" mass="23525">MGMSRLEVNLRRLLSQCENLAKEGHQKDWRLDKYINALDEMVTDLQKIPNKPEKDTMSEYIRRVTFLKRLVETKKLPTAAEKVVAAQLLSHGPTSTSDTITKEIHQKTTSKYTKELRDQLFQNDKVQASEDNLRHRKEKGSGEDLDVLLKYHHSMREKIADNMLLMVRNLKEQSQLASTIIKKDVEIHINDLNASRVELDCRG</sequence>
<dbReference type="GO" id="GO:0031201">
    <property type="term" value="C:SNARE complex"/>
    <property type="evidence" value="ECO:0007669"/>
    <property type="project" value="TreeGrafter"/>
</dbReference>
<evidence type="ECO:0000256" key="4">
    <source>
        <dbReference type="ARBA" id="ARBA00022448"/>
    </source>
</evidence>
<evidence type="ECO:0000313" key="12">
    <source>
        <dbReference type="EMBL" id="CAD7460962.1"/>
    </source>
</evidence>
<evidence type="ECO:0000256" key="10">
    <source>
        <dbReference type="ARBA" id="ARBA00023136"/>
    </source>
</evidence>
<evidence type="ECO:0000256" key="2">
    <source>
        <dbReference type="ARBA" id="ARBA00007891"/>
    </source>
</evidence>
<evidence type="ECO:0000256" key="7">
    <source>
        <dbReference type="ARBA" id="ARBA00022892"/>
    </source>
</evidence>
<keyword evidence="9" id="KW-1133">Transmembrane helix</keyword>
<proteinExistence type="inferred from homology"/>
<dbReference type="AlphaFoldDB" id="A0A7R9IM63"/>
<accession>A0A7R9IM63</accession>
<comment type="similarity">
    <text evidence="2">Belongs to the USE1 family.</text>
</comment>
<comment type="subcellular location">
    <subcellularLocation>
        <location evidence="1">Endoplasmic reticulum membrane</location>
        <topology evidence="1">Single-pass type IV membrane protein</topology>
    </subcellularLocation>
</comment>
<dbReference type="EMBL" id="OE004207">
    <property type="protein sequence ID" value="CAD7460962.1"/>
    <property type="molecule type" value="Genomic_DNA"/>
</dbReference>
<evidence type="ECO:0000256" key="8">
    <source>
        <dbReference type="ARBA" id="ARBA00022927"/>
    </source>
</evidence>
<keyword evidence="7" id="KW-0931">ER-Golgi transport</keyword>
<dbReference type="PANTHER" id="PTHR13050">
    <property type="entry name" value="USE1-LIKE PROTEIN"/>
    <property type="match status" value="1"/>
</dbReference>
<dbReference type="InterPro" id="IPR019150">
    <property type="entry name" value="Vesicle_transport_protein_Use1"/>
</dbReference>
<dbReference type="GO" id="GO:0015031">
    <property type="term" value="P:protein transport"/>
    <property type="evidence" value="ECO:0007669"/>
    <property type="project" value="UniProtKB-KW"/>
</dbReference>
<dbReference type="GO" id="GO:0005484">
    <property type="term" value="F:SNAP receptor activity"/>
    <property type="evidence" value="ECO:0007669"/>
    <property type="project" value="TreeGrafter"/>
</dbReference>
<keyword evidence="4" id="KW-0813">Transport</keyword>
<evidence type="ECO:0000256" key="1">
    <source>
        <dbReference type="ARBA" id="ARBA00004163"/>
    </source>
</evidence>
<protein>
    <recommendedName>
        <fullName evidence="3">Vesicle transport protein USE1</fullName>
    </recommendedName>
    <alternativeName>
        <fullName evidence="11">USE1-like protein</fullName>
    </alternativeName>
</protein>
<evidence type="ECO:0000256" key="11">
    <source>
        <dbReference type="ARBA" id="ARBA00032711"/>
    </source>
</evidence>
<gene>
    <name evidence="12" type="ORF">TTEB3V08_LOCUS8877</name>
</gene>
<evidence type="ECO:0000256" key="5">
    <source>
        <dbReference type="ARBA" id="ARBA00022692"/>
    </source>
</evidence>
<dbReference type="GO" id="GO:0005789">
    <property type="term" value="C:endoplasmic reticulum membrane"/>
    <property type="evidence" value="ECO:0007669"/>
    <property type="project" value="UniProtKB-SubCell"/>
</dbReference>
<dbReference type="PANTHER" id="PTHR13050:SF7">
    <property type="entry name" value="VESICLE TRANSPORT PROTEIN USE1"/>
    <property type="match status" value="1"/>
</dbReference>
<evidence type="ECO:0000256" key="3">
    <source>
        <dbReference type="ARBA" id="ARBA00015843"/>
    </source>
</evidence>
<organism evidence="12">
    <name type="scientific">Timema tahoe</name>
    <dbReference type="NCBI Taxonomy" id="61484"/>
    <lineage>
        <taxon>Eukaryota</taxon>
        <taxon>Metazoa</taxon>
        <taxon>Ecdysozoa</taxon>
        <taxon>Arthropoda</taxon>
        <taxon>Hexapoda</taxon>
        <taxon>Insecta</taxon>
        <taxon>Pterygota</taxon>
        <taxon>Neoptera</taxon>
        <taxon>Polyneoptera</taxon>
        <taxon>Phasmatodea</taxon>
        <taxon>Timematodea</taxon>
        <taxon>Timematoidea</taxon>
        <taxon>Timematidae</taxon>
        <taxon>Timema</taxon>
    </lineage>
</organism>
<dbReference type="Pfam" id="PF09753">
    <property type="entry name" value="Use1"/>
    <property type="match status" value="1"/>
</dbReference>
<keyword evidence="8" id="KW-0653">Protein transport</keyword>
<keyword evidence="10" id="KW-0472">Membrane</keyword>
<reference evidence="12" key="1">
    <citation type="submission" date="2020-11" db="EMBL/GenBank/DDBJ databases">
        <authorList>
            <person name="Tran Van P."/>
        </authorList>
    </citation>
    <scope>NUCLEOTIDE SEQUENCE</scope>
</reference>
<keyword evidence="5" id="KW-0812">Transmembrane</keyword>
<dbReference type="GO" id="GO:0006890">
    <property type="term" value="P:retrograde vesicle-mediated transport, Golgi to endoplasmic reticulum"/>
    <property type="evidence" value="ECO:0007669"/>
    <property type="project" value="TreeGrafter"/>
</dbReference>